<evidence type="ECO:0008006" key="2">
    <source>
        <dbReference type="Google" id="ProtNLM"/>
    </source>
</evidence>
<organism evidence="1">
    <name type="scientific">Pantoea phage Survivor</name>
    <dbReference type="NCBI Taxonomy" id="3232176"/>
    <lineage>
        <taxon>Viruses</taxon>
        <taxon>Duplodnaviria</taxon>
        <taxon>Heunggongvirae</taxon>
        <taxon>Uroviricota</taxon>
        <taxon>Caudoviricetes</taxon>
    </lineage>
</organism>
<reference evidence="1" key="1">
    <citation type="submission" date="2024-06" db="EMBL/GenBank/DDBJ databases">
        <authorList>
            <person name="Gannavaram S."/>
            <person name="Nemani S."/>
            <person name="Datta M."/>
            <person name="Picchiottino A."/>
            <person name="Mereddy A."/>
            <person name="Gannavaram N."/>
            <person name="Honeycutt C."/>
            <person name="Tran D."/>
            <person name="Choi K."/>
            <person name="Srinivasan K."/>
            <person name="Johnson A."/>
        </authorList>
    </citation>
    <scope>NUCLEOTIDE SEQUENCE</scope>
</reference>
<sequence length="155" mass="16886">MLLKTIRTPDSRILMNVDVSDLPADQAIAQVSAMKEEFFNSKGILPIISEERCRVLHHDYTVYRVCPETKQIGDFAGDLNLPHNCVAIIYQNTPKDMPVPPIYITSDMEAYVISDTGVTVSVINGKKAAADGLSIRASGSLTIDSPKVNIHSGAN</sequence>
<name>A0AAU8L0T3_9CAUD</name>
<protein>
    <recommendedName>
        <fullName evidence="2">Phage protein Gp138 N-terminal domain-containing protein</fullName>
    </recommendedName>
</protein>
<proteinExistence type="predicted"/>
<accession>A0AAU8L0T3</accession>
<evidence type="ECO:0000313" key="1">
    <source>
        <dbReference type="EMBL" id="XCN28123.1"/>
    </source>
</evidence>
<dbReference type="EMBL" id="PP885733">
    <property type="protein sequence ID" value="XCN28123.1"/>
    <property type="molecule type" value="Genomic_DNA"/>
</dbReference>